<dbReference type="RefSeq" id="WP_176010120.1">
    <property type="nucleotide sequence ID" value="NZ_CP041372.2"/>
</dbReference>
<keyword evidence="2" id="KW-1185">Reference proteome</keyword>
<dbReference type="AlphaFoldDB" id="A0A859FIN8"/>
<evidence type="ECO:0000313" key="2">
    <source>
        <dbReference type="Proteomes" id="UP000318138"/>
    </source>
</evidence>
<name>A0A859FIN8_9BACI</name>
<sequence>MARNKIFILAGGLVILIALSALLILSDQTGEFQVAEDDLNTVQLEDESSEQTPSSGGDSVPLQEDIAISEGETLDPDIQEDLIEQAQDALEAYRPDPNLEPFSSEALYEHALLYNAYQIQDDENVLEEDLIQEDAEWIALELRAWFEYAEDEVGYSYDEEDLLRYVENEEALSDSNASLTVLLDELEADDESLYLRQLEYQFAKSFLWGQISEGSLSDEEEIQAYYATESEILERLSEQNPGLFNSDL</sequence>
<reference evidence="2" key="1">
    <citation type="submission" date="2019-07" db="EMBL/GenBank/DDBJ databases">
        <title>Bacillus alkalisoli sp. nov. isolated from saline soil.</title>
        <authorList>
            <person name="Sun J.-Q."/>
            <person name="Xu L."/>
        </authorList>
    </citation>
    <scope>NUCLEOTIDE SEQUENCE [LARGE SCALE GENOMIC DNA]</scope>
    <source>
        <strain evidence="2">M4U3P1</strain>
    </source>
</reference>
<dbReference type="KEGG" id="psua:FLK61_36365"/>
<gene>
    <name evidence="1" type="ORF">FLK61_36365</name>
</gene>
<evidence type="ECO:0000313" key="1">
    <source>
        <dbReference type="EMBL" id="QKS72136.1"/>
    </source>
</evidence>
<organism evidence="1 2">
    <name type="scientific">Paenalkalicoccus suaedae</name>
    <dbReference type="NCBI Taxonomy" id="2592382"/>
    <lineage>
        <taxon>Bacteria</taxon>
        <taxon>Bacillati</taxon>
        <taxon>Bacillota</taxon>
        <taxon>Bacilli</taxon>
        <taxon>Bacillales</taxon>
        <taxon>Bacillaceae</taxon>
        <taxon>Paenalkalicoccus</taxon>
    </lineage>
</organism>
<dbReference type="Proteomes" id="UP000318138">
    <property type="component" value="Chromosome"/>
</dbReference>
<accession>A0A859FIN8</accession>
<protein>
    <submittedName>
        <fullName evidence="1">Uncharacterized protein</fullName>
    </submittedName>
</protein>
<dbReference type="EMBL" id="CP041372">
    <property type="protein sequence ID" value="QKS72136.1"/>
    <property type="molecule type" value="Genomic_DNA"/>
</dbReference>
<proteinExistence type="predicted"/>